<comment type="caution">
    <text evidence="3">The sequence shown here is derived from an EMBL/GenBank/DDBJ whole genome shotgun (WGS) entry which is preliminary data.</text>
</comment>
<dbReference type="Pfam" id="PF03732">
    <property type="entry name" value="Retrotrans_gag"/>
    <property type="match status" value="1"/>
</dbReference>
<organism evidence="3 4">
    <name type="scientific">Colocasia esculenta</name>
    <name type="common">Wild taro</name>
    <name type="synonym">Arum esculentum</name>
    <dbReference type="NCBI Taxonomy" id="4460"/>
    <lineage>
        <taxon>Eukaryota</taxon>
        <taxon>Viridiplantae</taxon>
        <taxon>Streptophyta</taxon>
        <taxon>Embryophyta</taxon>
        <taxon>Tracheophyta</taxon>
        <taxon>Spermatophyta</taxon>
        <taxon>Magnoliopsida</taxon>
        <taxon>Liliopsida</taxon>
        <taxon>Araceae</taxon>
        <taxon>Aroideae</taxon>
        <taxon>Colocasieae</taxon>
        <taxon>Colocasia</taxon>
    </lineage>
</organism>
<gene>
    <name evidence="3" type="ORF">Taro_044704</name>
</gene>
<evidence type="ECO:0000313" key="3">
    <source>
        <dbReference type="EMBL" id="MQM11795.1"/>
    </source>
</evidence>
<feature type="compositionally biased region" description="Low complexity" evidence="1">
    <location>
        <begin position="233"/>
        <end position="262"/>
    </location>
</feature>
<sequence>MQPGLQDAHSGVVPPPPPPPQVAQRFDWTHFLKGMAQIVAQHRDVPAPQGGSRRVLRVLAVSASQVSGTTRSRCGPVMFHGVAAEERVLLVSYQLQGQALAWWTSEWEITFQSRPLRQITWQEFVAAFERPFCPSYVRTKRLYQFLVLTRGEMTVVQYRARFVELGHYAPQIMADESLRTQQFLRGLRPELRQALIVARVTDLDAAYQIAAALEADTLRTRGKTRVVQAHAGSSQQQSSSQQTSRTMTSYTSCFAGTSSRSGSWRRCRRDRRQAEQRQPSVESVQQPFRFTHFCLGSVDTRSSQVDTSSRFQKVRLTLDQGRSTLVPVSTLDQGRSTLDPVSSRTVLQKWDSGSTLDQGRSTHSG</sequence>
<evidence type="ECO:0000259" key="2">
    <source>
        <dbReference type="Pfam" id="PF03732"/>
    </source>
</evidence>
<dbReference type="InterPro" id="IPR005162">
    <property type="entry name" value="Retrotrans_gag_dom"/>
</dbReference>
<evidence type="ECO:0000313" key="4">
    <source>
        <dbReference type="Proteomes" id="UP000652761"/>
    </source>
</evidence>
<dbReference type="AlphaFoldDB" id="A0A843X360"/>
<keyword evidence="4" id="KW-1185">Reference proteome</keyword>
<dbReference type="Proteomes" id="UP000652761">
    <property type="component" value="Unassembled WGS sequence"/>
</dbReference>
<evidence type="ECO:0000256" key="1">
    <source>
        <dbReference type="SAM" id="MobiDB-lite"/>
    </source>
</evidence>
<reference evidence="3" key="1">
    <citation type="submission" date="2017-07" db="EMBL/GenBank/DDBJ databases">
        <title>Taro Niue Genome Assembly and Annotation.</title>
        <authorList>
            <person name="Atibalentja N."/>
            <person name="Keating K."/>
            <person name="Fields C.J."/>
        </authorList>
    </citation>
    <scope>NUCLEOTIDE SEQUENCE</scope>
    <source>
        <strain evidence="3">Niue_2</strain>
        <tissue evidence="3">Leaf</tissue>
    </source>
</reference>
<dbReference type="OrthoDB" id="1300414at2759"/>
<feature type="region of interest" description="Disordered" evidence="1">
    <location>
        <begin position="226"/>
        <end position="283"/>
    </location>
</feature>
<name>A0A843X360_COLES</name>
<accession>A0A843X360</accession>
<dbReference type="EMBL" id="NMUH01005100">
    <property type="protein sequence ID" value="MQM11795.1"/>
    <property type="molecule type" value="Genomic_DNA"/>
</dbReference>
<feature type="domain" description="Retrotransposon gag" evidence="2">
    <location>
        <begin position="90"/>
        <end position="189"/>
    </location>
</feature>
<proteinExistence type="predicted"/>
<protein>
    <recommendedName>
        <fullName evidence="2">Retrotransposon gag domain-containing protein</fullName>
    </recommendedName>
</protein>
<feature type="region of interest" description="Disordered" evidence="1">
    <location>
        <begin position="1"/>
        <end position="20"/>
    </location>
</feature>